<dbReference type="SUPFAM" id="SSF64496">
    <property type="entry name" value="DNA-binding domain of intron-encoded endonucleases"/>
    <property type="match status" value="1"/>
</dbReference>
<organism evidence="3 4">
    <name type="scientific">Jeotgalibacillus malaysiensis</name>
    <dbReference type="NCBI Taxonomy" id="1508404"/>
    <lineage>
        <taxon>Bacteria</taxon>
        <taxon>Bacillati</taxon>
        <taxon>Bacillota</taxon>
        <taxon>Bacilli</taxon>
        <taxon>Bacillales</taxon>
        <taxon>Caryophanaceae</taxon>
        <taxon>Jeotgalibacillus</taxon>
    </lineage>
</organism>
<sequence length="422" mass="48846">MTEILVRKGATILPRKPKMPMEWVGEYSRSGQLQAVYPDIKSASKHTGITPGKIKKCMDGKIPFIEEAFYLPYDYTQSNESLVFNIQKREDSLIPPPAPKKADKIFQYDLEGNFIASYSNIVEASRVTGASQPGISQVITNKLGSTFGYVFFRFIEESEDERVERIKHKIGSLRVRKKADVNISDEQESDDLDSRIEVEVDNEQVENLDSIREAKKDEEQETPSFEDVKIVEIDEKKTKETIELSKKKRRARKQLVDIYFFNEHGNYVKTFNDTTDVFHELGISSTTIRNVCEGISRSSNSGIFLLKSDFDSVEQAQKEVDSRLKKGRMPIRKNRLTVSQFTTDGQFVKEYDSIREATEELGLGYVQINQAINGYVKQVNGYVFLYNEDYKNRKEMKEDVLKRAKMKTSELKYYIRERKQRR</sequence>
<dbReference type="BioCyc" id="JESP1508404:G14D9-13282-MONOMER"/>
<geneLocation type="plasmid" evidence="4"/>
<reference evidence="3 4" key="1">
    <citation type="submission" date="2014-08" db="EMBL/GenBank/DDBJ databases">
        <title>Complete genome of a marine bacteria Jeotgalibacillus malaysiensis.</title>
        <authorList>
            <person name="Yaakop A.S."/>
            <person name="Chan K.-G."/>
            <person name="Goh K.M."/>
        </authorList>
    </citation>
    <scope>NUCLEOTIDE SEQUENCE [LARGE SCALE GENOMIC DNA]</scope>
    <source>
        <strain evidence="3 4">D5</strain>
        <plasmid evidence="4">Plasmid</plasmid>
    </source>
</reference>
<dbReference type="SMART" id="SM00497">
    <property type="entry name" value="IENR1"/>
    <property type="match status" value="4"/>
</dbReference>
<dbReference type="InterPro" id="IPR003647">
    <property type="entry name" value="Intron_nuc_1_rpt"/>
</dbReference>
<dbReference type="OrthoDB" id="583824at2"/>
<feature type="domain" description="DNA endonuclease I-HmuI-like NUMOD-like" evidence="2">
    <location>
        <begin position="349"/>
        <end position="384"/>
    </location>
</feature>
<dbReference type="Proteomes" id="UP000031449">
    <property type="component" value="Plasmid unnamed"/>
</dbReference>
<feature type="domain" description="Nuclease-associated modular DNA-binding 1" evidence="1">
    <location>
        <begin position="104"/>
        <end position="137"/>
    </location>
</feature>
<name>A0A0B5ATB2_9BACL</name>
<dbReference type="Gene3D" id="1.10.10.10">
    <property type="entry name" value="Winged helix-like DNA-binding domain superfamily/Winged helix DNA-binding domain"/>
    <property type="match status" value="2"/>
</dbReference>
<dbReference type="Pfam" id="PF07453">
    <property type="entry name" value="NUMOD1"/>
    <property type="match status" value="1"/>
</dbReference>
<proteinExistence type="predicted"/>
<dbReference type="InterPro" id="IPR036388">
    <property type="entry name" value="WH-like_DNA-bd_sf"/>
</dbReference>
<evidence type="ECO:0000259" key="1">
    <source>
        <dbReference type="Pfam" id="PF07453"/>
    </source>
</evidence>
<evidence type="ECO:0000313" key="3">
    <source>
        <dbReference type="EMBL" id="AJD93316.1"/>
    </source>
</evidence>
<dbReference type="AlphaFoldDB" id="A0A0B5ATB2"/>
<dbReference type="EMBL" id="CP009417">
    <property type="protein sequence ID" value="AJD93316.1"/>
    <property type="molecule type" value="Genomic_DNA"/>
</dbReference>
<evidence type="ECO:0000313" key="4">
    <source>
        <dbReference type="Proteomes" id="UP000031449"/>
    </source>
</evidence>
<keyword evidence="3" id="KW-0614">Plasmid</keyword>
<dbReference type="Pfam" id="PF22083">
    <property type="entry name" value="I-HmuI_NUMOD-like"/>
    <property type="match status" value="1"/>
</dbReference>
<protein>
    <submittedName>
        <fullName evidence="3">Uncharacterized protein</fullName>
    </submittedName>
</protein>
<keyword evidence="4" id="KW-1185">Reference proteome</keyword>
<dbReference type="KEGG" id="jeo:JMA_39980"/>
<evidence type="ECO:0000259" key="2">
    <source>
        <dbReference type="Pfam" id="PF22083"/>
    </source>
</evidence>
<dbReference type="InterPro" id="IPR054307">
    <property type="entry name" value="I-HmuI_NUMOD-like"/>
</dbReference>
<dbReference type="HOGENOM" id="CLU_650164_0_0_9"/>
<dbReference type="InterPro" id="IPR010896">
    <property type="entry name" value="NUMOD1"/>
</dbReference>
<gene>
    <name evidence="3" type="ORF">JMA_39980</name>
</gene>
<accession>A0A0B5ATB2</accession>